<dbReference type="SUPFAM" id="SSF56752">
    <property type="entry name" value="D-aminoacid aminotransferase-like PLP-dependent enzymes"/>
    <property type="match status" value="1"/>
</dbReference>
<comment type="cofactor">
    <cofactor evidence="1">
        <name>pyridoxal 5'-phosphate</name>
        <dbReference type="ChEBI" id="CHEBI:597326"/>
    </cofactor>
</comment>
<dbReference type="PANTHER" id="PTHR11825:SF69">
    <property type="entry name" value="BRANCHED-CHAIN-AMINO-ACID AMINOTRANSFERASE"/>
    <property type="match status" value="1"/>
</dbReference>
<keyword evidence="6" id="KW-0539">Nucleus</keyword>
<gene>
    <name evidence="7" type="ORF">FocTR4_00004447</name>
</gene>
<proteinExistence type="inferred from homology"/>
<dbReference type="Pfam" id="PF01063">
    <property type="entry name" value="Aminotran_4"/>
    <property type="match status" value="1"/>
</dbReference>
<dbReference type="GO" id="GO:0005739">
    <property type="term" value="C:mitochondrion"/>
    <property type="evidence" value="ECO:0007669"/>
    <property type="project" value="TreeGrafter"/>
</dbReference>
<keyword evidence="4" id="KW-0808">Transferase</keyword>
<organism evidence="7 8">
    <name type="scientific">Fusarium oxysporum f. sp. cubense</name>
    <dbReference type="NCBI Taxonomy" id="61366"/>
    <lineage>
        <taxon>Eukaryota</taxon>
        <taxon>Fungi</taxon>
        <taxon>Dikarya</taxon>
        <taxon>Ascomycota</taxon>
        <taxon>Pezizomycotina</taxon>
        <taxon>Sordariomycetes</taxon>
        <taxon>Hypocreomycetidae</taxon>
        <taxon>Hypocreales</taxon>
        <taxon>Nectriaceae</taxon>
        <taxon>Fusarium</taxon>
        <taxon>Fusarium oxysporum species complex</taxon>
    </lineage>
</organism>
<dbReference type="InterPro" id="IPR021858">
    <property type="entry name" value="Fun_TF"/>
</dbReference>
<dbReference type="GO" id="GO:0004084">
    <property type="term" value="F:branched-chain-amino-acid transaminase activity"/>
    <property type="evidence" value="ECO:0007669"/>
    <property type="project" value="InterPro"/>
</dbReference>
<evidence type="ECO:0008006" key="9">
    <source>
        <dbReference type="Google" id="ProtNLM"/>
    </source>
</evidence>
<dbReference type="AlphaFoldDB" id="A0A5C6TGW0"/>
<evidence type="ECO:0000313" key="8">
    <source>
        <dbReference type="Proteomes" id="UP000321331"/>
    </source>
</evidence>
<evidence type="ECO:0000256" key="5">
    <source>
        <dbReference type="ARBA" id="ARBA00022898"/>
    </source>
</evidence>
<name>A0A5C6TGW0_FUSOC</name>
<comment type="caution">
    <text evidence="7">The sequence shown here is derived from an EMBL/GenBank/DDBJ whole genome shotgun (WGS) entry which is preliminary data.</text>
</comment>
<dbReference type="InterPro" id="IPR043131">
    <property type="entry name" value="BCAT-like_N"/>
</dbReference>
<dbReference type="EMBL" id="VMNF01000004">
    <property type="protein sequence ID" value="TXC10335.1"/>
    <property type="molecule type" value="Genomic_DNA"/>
</dbReference>
<keyword evidence="3" id="KW-0032">Aminotransferase</keyword>
<keyword evidence="5" id="KW-0663">Pyridoxal phosphate</keyword>
<dbReference type="Gene3D" id="3.30.470.10">
    <property type="match status" value="1"/>
</dbReference>
<reference evidence="7 8" key="1">
    <citation type="submission" date="2019-07" db="EMBL/GenBank/DDBJ databases">
        <title>The First High-Quality Draft Genome Sequence of the Causal Agent of the Current Panama Disease Epidemic.</title>
        <authorList>
            <person name="Warmington R.J."/>
            <person name="Kay W."/>
            <person name="Jeffries A."/>
            <person name="Bebber D."/>
            <person name="Moore K."/>
            <person name="Studholme D.J."/>
        </authorList>
    </citation>
    <scope>NUCLEOTIDE SEQUENCE [LARGE SCALE GENOMIC DNA]</scope>
    <source>
        <strain evidence="7 8">TR4</strain>
    </source>
</reference>
<dbReference type="InterPro" id="IPR036038">
    <property type="entry name" value="Aminotransferase-like"/>
</dbReference>
<dbReference type="GO" id="GO:0009098">
    <property type="term" value="P:L-leucine biosynthetic process"/>
    <property type="evidence" value="ECO:0007669"/>
    <property type="project" value="TreeGrafter"/>
</dbReference>
<dbReference type="Gene3D" id="3.20.10.10">
    <property type="entry name" value="D-amino Acid Aminotransferase, subunit A, domain 2"/>
    <property type="match status" value="1"/>
</dbReference>
<dbReference type="InterPro" id="IPR005786">
    <property type="entry name" value="B_amino_transII"/>
</dbReference>
<dbReference type="InterPro" id="IPR043132">
    <property type="entry name" value="BCAT-like_C"/>
</dbReference>
<accession>A0A5C6TGW0</accession>
<evidence type="ECO:0000256" key="3">
    <source>
        <dbReference type="ARBA" id="ARBA00022576"/>
    </source>
</evidence>
<evidence type="ECO:0000256" key="4">
    <source>
        <dbReference type="ARBA" id="ARBA00022679"/>
    </source>
</evidence>
<protein>
    <recommendedName>
        <fullName evidence="9">Branched-chain-amino-acid aminotransferase</fullName>
    </recommendedName>
</protein>
<dbReference type="GO" id="GO:0009099">
    <property type="term" value="P:L-valine biosynthetic process"/>
    <property type="evidence" value="ECO:0007669"/>
    <property type="project" value="TreeGrafter"/>
</dbReference>
<evidence type="ECO:0000313" key="7">
    <source>
        <dbReference type="EMBL" id="TXC10335.1"/>
    </source>
</evidence>
<dbReference type="InterPro" id="IPR001544">
    <property type="entry name" value="Aminotrans_IV"/>
</dbReference>
<dbReference type="Proteomes" id="UP000321331">
    <property type="component" value="Unassembled WGS sequence"/>
</dbReference>
<dbReference type="PANTHER" id="PTHR11825">
    <property type="entry name" value="SUBGROUP IIII AMINOTRANSFERASE"/>
    <property type="match status" value="1"/>
</dbReference>
<comment type="similarity">
    <text evidence="2">Belongs to the class-IV pyridoxal-phosphate-dependent aminotransferase family.</text>
</comment>
<sequence>MGCHNSVMKSIGDLAVLSQWKSASLDGGSLDVEEFQTERQRIEDELENVMDTTPMASMESRGLQSNVLTSQAFSHTKSEQRPDQDCVTRIFAAAALAQLAALSTEVLKNISSTVVRRGNSLDYYATQFVTPTYLEEFFAFFIMTTGHLGAQLDASKLELTHAPTSKPVPNPDSPEVAALKDGTDRMIVVSWTAQQGWEAPRVVPYGPVSLMPTASALQYAAQCFEGMKVFRGYDGHLRLFRPLYNCERLRNSASRIALPSFDPKELLKLIHRLCALESPKWLPKDKPGAALYIRPTLIGSGPSLGFKAPEEVQLYIFMIYWPSPKTTGLQGTRLLASSESVVRAWPGGTGAAKVGGNYAAALVEHIQAKARGFDQVLWLYGPDRQITEAGAANIFIIWKTTSGSLQMVTSPLDENNLILAGNTRRSIIELSQAMFDSEDAEDGLRCEVLERKITMIEVEEAAHEDRLLSIFSVGTAYWIQEVAEINIDGRIINIGLGKRPHVALLRNRMSDIMFGTQESEWADVVLEE</sequence>
<dbReference type="Pfam" id="PF11951">
    <property type="entry name" value="Fungal_trans_2"/>
    <property type="match status" value="1"/>
</dbReference>
<evidence type="ECO:0000256" key="2">
    <source>
        <dbReference type="ARBA" id="ARBA00009320"/>
    </source>
</evidence>
<evidence type="ECO:0000256" key="6">
    <source>
        <dbReference type="ARBA" id="ARBA00023242"/>
    </source>
</evidence>
<evidence type="ECO:0000256" key="1">
    <source>
        <dbReference type="ARBA" id="ARBA00001933"/>
    </source>
</evidence>